<dbReference type="Gene3D" id="1.10.10.10">
    <property type="entry name" value="Winged helix-like DNA-binding domain superfamily/Winged helix DNA-binding domain"/>
    <property type="match status" value="1"/>
</dbReference>
<reference evidence="4" key="2">
    <citation type="submission" date="2021-04" db="EMBL/GenBank/DDBJ databases">
        <authorList>
            <person name="Gilroy R."/>
        </authorList>
    </citation>
    <scope>NUCLEOTIDE SEQUENCE</scope>
    <source>
        <strain evidence="4">CHK180-15479</strain>
    </source>
</reference>
<evidence type="ECO:0000313" key="4">
    <source>
        <dbReference type="EMBL" id="HJC04696.1"/>
    </source>
</evidence>
<sequence length="386" mass="43324">MKTTSESMEIKRLNRIRTMQYILNAKTTSRQEIASALGFSMPTVLQNVADLMECGLVFESGEYASTGGRKAKALSICGGLRCTIGVEITARHVHMVLLDLNQTLLDRMSCRLPYQNTQEYYRKLGDLVQEFVKKNQLGTGNSYTLIGVGFSIPGILDQNQGILLQSHALGVFNMSLGQFSYNIPYDTCFDNDANNAAYAEITDKGRNTIYLSLNDTVGGAIYIDGHIYRGDHYKSGEFGHMVIVPNGKQCYCGKRGCVDAYCSSKVLKRNGECNLEQFFEDLDQGVLENRQIWESYLDHLALAVSNLRMAYDCDIILSGNIGEYIGRYIHIFEEKLRKYNNFDNDISYIRLGRYKRECSAIGAAKLMQNYYIEKIETFSVGSAASG</sequence>
<proteinExistence type="inferred from homology"/>
<evidence type="ECO:0000256" key="3">
    <source>
        <dbReference type="ARBA" id="ARBA00022629"/>
    </source>
</evidence>
<reference evidence="4" key="1">
    <citation type="journal article" date="2021" name="PeerJ">
        <title>Extensive microbial diversity within the chicken gut microbiome revealed by metagenomics and culture.</title>
        <authorList>
            <person name="Gilroy R."/>
            <person name="Ravi A."/>
            <person name="Getino M."/>
            <person name="Pursley I."/>
            <person name="Horton D.L."/>
            <person name="Alikhan N.F."/>
            <person name="Baker D."/>
            <person name="Gharbi K."/>
            <person name="Hall N."/>
            <person name="Watson M."/>
            <person name="Adriaenssens E.M."/>
            <person name="Foster-Nyarko E."/>
            <person name="Jarju S."/>
            <person name="Secka A."/>
            <person name="Antonio M."/>
            <person name="Oren A."/>
            <person name="Chaudhuri R.R."/>
            <person name="La Ragione R."/>
            <person name="Hildebrand F."/>
            <person name="Pallen M.J."/>
        </authorList>
    </citation>
    <scope>NUCLEOTIDE SEQUENCE</scope>
    <source>
        <strain evidence="4">CHK180-15479</strain>
    </source>
</reference>
<comment type="function">
    <text evidence="1">Transcriptional repressor of xylose-utilizing enzymes.</text>
</comment>
<dbReference type="Pfam" id="PF00480">
    <property type="entry name" value="ROK"/>
    <property type="match status" value="1"/>
</dbReference>
<dbReference type="InterPro" id="IPR036390">
    <property type="entry name" value="WH_DNA-bd_sf"/>
</dbReference>
<keyword evidence="3" id="KW-0859">Xylose metabolism</keyword>
<evidence type="ECO:0000313" key="5">
    <source>
        <dbReference type="Proteomes" id="UP000823910"/>
    </source>
</evidence>
<dbReference type="SUPFAM" id="SSF53067">
    <property type="entry name" value="Actin-like ATPase domain"/>
    <property type="match status" value="2"/>
</dbReference>
<evidence type="ECO:0000256" key="1">
    <source>
        <dbReference type="ARBA" id="ARBA00002486"/>
    </source>
</evidence>
<dbReference type="SUPFAM" id="SSF46785">
    <property type="entry name" value="Winged helix' DNA-binding domain"/>
    <property type="match status" value="1"/>
</dbReference>
<accession>A0A9D2MYC6</accession>
<dbReference type="GO" id="GO:0042732">
    <property type="term" value="P:D-xylose metabolic process"/>
    <property type="evidence" value="ECO:0007669"/>
    <property type="project" value="UniProtKB-KW"/>
</dbReference>
<keyword evidence="3" id="KW-0119">Carbohydrate metabolism</keyword>
<dbReference type="EMBL" id="DWWT01000002">
    <property type="protein sequence ID" value="HJC04696.1"/>
    <property type="molecule type" value="Genomic_DNA"/>
</dbReference>
<comment type="caution">
    <text evidence="4">The sequence shown here is derived from an EMBL/GenBank/DDBJ whole genome shotgun (WGS) entry which is preliminary data.</text>
</comment>
<dbReference type="InterPro" id="IPR043129">
    <property type="entry name" value="ATPase_NBD"/>
</dbReference>
<evidence type="ECO:0000256" key="2">
    <source>
        <dbReference type="ARBA" id="ARBA00006479"/>
    </source>
</evidence>
<gene>
    <name evidence="4" type="ORF">H9704_00805</name>
</gene>
<dbReference type="Proteomes" id="UP000823910">
    <property type="component" value="Unassembled WGS sequence"/>
</dbReference>
<dbReference type="PANTHER" id="PTHR18964">
    <property type="entry name" value="ROK (REPRESSOR, ORF, KINASE) FAMILY"/>
    <property type="match status" value="1"/>
</dbReference>
<protein>
    <submittedName>
        <fullName evidence="4">ROK family protein</fullName>
    </submittedName>
</protein>
<comment type="similarity">
    <text evidence="2">Belongs to the ROK (NagC/XylR) family.</text>
</comment>
<name>A0A9D2MYC6_9FIRM</name>
<dbReference type="PANTHER" id="PTHR18964:SF149">
    <property type="entry name" value="BIFUNCTIONAL UDP-N-ACETYLGLUCOSAMINE 2-EPIMERASE_N-ACETYLMANNOSAMINE KINASE"/>
    <property type="match status" value="1"/>
</dbReference>
<dbReference type="AlphaFoldDB" id="A0A9D2MYC6"/>
<organism evidence="4 5">
    <name type="scientific">Candidatus Enterocloster excrementipullorum</name>
    <dbReference type="NCBI Taxonomy" id="2838559"/>
    <lineage>
        <taxon>Bacteria</taxon>
        <taxon>Bacillati</taxon>
        <taxon>Bacillota</taxon>
        <taxon>Clostridia</taxon>
        <taxon>Lachnospirales</taxon>
        <taxon>Lachnospiraceae</taxon>
        <taxon>Enterocloster</taxon>
    </lineage>
</organism>
<dbReference type="InterPro" id="IPR000600">
    <property type="entry name" value="ROK"/>
</dbReference>
<dbReference type="InterPro" id="IPR036388">
    <property type="entry name" value="WH-like_DNA-bd_sf"/>
</dbReference>
<dbReference type="Gene3D" id="3.30.420.40">
    <property type="match status" value="2"/>
</dbReference>